<reference evidence="3 4" key="1">
    <citation type="submission" date="2019-02" db="EMBL/GenBank/DDBJ databases">
        <title>Deep-cultivation of Planctomycetes and their phenomic and genomic characterization uncovers novel biology.</title>
        <authorList>
            <person name="Wiegand S."/>
            <person name="Jogler M."/>
            <person name="Boedeker C."/>
            <person name="Pinto D."/>
            <person name="Vollmers J."/>
            <person name="Rivas-Marin E."/>
            <person name="Kohn T."/>
            <person name="Peeters S.H."/>
            <person name="Heuer A."/>
            <person name="Rast P."/>
            <person name="Oberbeckmann S."/>
            <person name="Bunk B."/>
            <person name="Jeske O."/>
            <person name="Meyerdierks A."/>
            <person name="Storesund J.E."/>
            <person name="Kallscheuer N."/>
            <person name="Luecker S."/>
            <person name="Lage O.M."/>
            <person name="Pohl T."/>
            <person name="Merkel B.J."/>
            <person name="Hornburger P."/>
            <person name="Mueller R.-W."/>
            <person name="Bruemmer F."/>
            <person name="Labrenz M."/>
            <person name="Spormann A.M."/>
            <person name="Op Den Camp H."/>
            <person name="Overmann J."/>
            <person name="Amann R."/>
            <person name="Jetten M.S.M."/>
            <person name="Mascher T."/>
            <person name="Medema M.H."/>
            <person name="Devos D.P."/>
            <person name="Kaster A.-K."/>
            <person name="Ovreas L."/>
            <person name="Rohde M."/>
            <person name="Galperin M.Y."/>
            <person name="Jogler C."/>
        </authorList>
    </citation>
    <scope>NUCLEOTIDE SEQUENCE [LARGE SCALE GENOMIC DNA]</scope>
    <source>
        <strain evidence="3 4">Mal64</strain>
    </source>
</reference>
<proteinExistence type="predicted"/>
<dbReference type="OrthoDB" id="256641at2"/>
<feature type="signal peptide" evidence="1">
    <location>
        <begin position="1"/>
        <end position="21"/>
    </location>
</feature>
<organism evidence="3 4">
    <name type="scientific">Pseudobythopirellula maris</name>
    <dbReference type="NCBI Taxonomy" id="2527991"/>
    <lineage>
        <taxon>Bacteria</taxon>
        <taxon>Pseudomonadati</taxon>
        <taxon>Planctomycetota</taxon>
        <taxon>Planctomycetia</taxon>
        <taxon>Pirellulales</taxon>
        <taxon>Lacipirellulaceae</taxon>
        <taxon>Pseudobythopirellula</taxon>
    </lineage>
</organism>
<name>A0A5C5ZLX1_9BACT</name>
<sequence precursor="true">MSATPYHILLAHVVRAFVALAAVATPSACLAQAYGARDVAYHHDLRWFEPIELDLDGQMPRKDAGYFASIEKTFWGTLSDRVEIGDEGLLVDSETMYQPATIDLAITALEQNSSLGHIDSLSENLSYSGLSFAVIQANDPSVQYDDIEVMPFDTSGFVTVAQLQAEINTFNTNPANIAAGLSVKVDGAIQPYAVRNSILDAMPDAGFSWGERYEFGFSDGENGWMVGIIDGPETEAGGTWGAGGGQPLQDPDYIGPNADTFALGFGSVAVNFRLPNEDFLKGFRDYQNNNNGAAEGTVYGPLLYVGNYGANFDDNDPFNTDNAAGLITANVDQGLLALGRFDEAQTDPPNANPDVVLLDALINVIVGDVQNALTTINGLEDEDQVGFVPTVNDVLADLAALQAQFTTLQNDPPPGEIPPNMLDTQIDNLTVSLTALDLLLSTIVLEEEGDGGDGENTAIDADRLADDIDGDGNPGVVRVLADIDGDGVINPDEVIALLTDFGDLTTFNVFFDTVTARTRTKMDSVELVKTLDIDTGHKMERGRNQALRLSYGVRFMDIEDEFFMQGEGSIFGRTTVNTDVENQILGPQLGLRWTQHDGAWDWILDARGMLGYNIVDFDQYGLFGEEAIPGALNRSASARTTASVQGKTMHEFSPIGELRAELRYRLSKSISVKAGYTAHYVGNVHRGGNSTDFAVPYFGFKEDRTDLFTNGLNFGVEFKH</sequence>
<comment type="caution">
    <text evidence="3">The sequence shown here is derived from an EMBL/GenBank/DDBJ whole genome shotgun (WGS) entry which is preliminary data.</text>
</comment>
<dbReference type="InterPro" id="IPR018247">
    <property type="entry name" value="EF_Hand_1_Ca_BS"/>
</dbReference>
<dbReference type="InterPro" id="IPR002048">
    <property type="entry name" value="EF_hand_dom"/>
</dbReference>
<keyword evidence="4" id="KW-1185">Reference proteome</keyword>
<keyword evidence="1" id="KW-0732">Signal</keyword>
<accession>A0A5C5ZLX1</accession>
<protein>
    <recommendedName>
        <fullName evidence="2">EF-hand domain-containing protein</fullName>
    </recommendedName>
</protein>
<dbReference type="RefSeq" id="WP_146401566.1">
    <property type="nucleotide sequence ID" value="NZ_SJPQ01000003.1"/>
</dbReference>
<dbReference type="GO" id="GO:0005509">
    <property type="term" value="F:calcium ion binding"/>
    <property type="evidence" value="ECO:0007669"/>
    <property type="project" value="InterPro"/>
</dbReference>
<evidence type="ECO:0000259" key="2">
    <source>
        <dbReference type="PROSITE" id="PS50222"/>
    </source>
</evidence>
<dbReference type="EMBL" id="SJPQ01000003">
    <property type="protein sequence ID" value="TWT87433.1"/>
    <property type="molecule type" value="Genomic_DNA"/>
</dbReference>
<dbReference type="InterPro" id="IPR011446">
    <property type="entry name" value="BBP7"/>
</dbReference>
<dbReference type="Pfam" id="PF07585">
    <property type="entry name" value="BBP7"/>
    <property type="match status" value="1"/>
</dbReference>
<dbReference type="PROSITE" id="PS00018">
    <property type="entry name" value="EF_HAND_1"/>
    <property type="match status" value="1"/>
</dbReference>
<dbReference type="AlphaFoldDB" id="A0A5C5ZLX1"/>
<gene>
    <name evidence="3" type="ORF">Mal64_29720</name>
</gene>
<feature type="chain" id="PRO_5022705149" description="EF-hand domain-containing protein" evidence="1">
    <location>
        <begin position="22"/>
        <end position="720"/>
    </location>
</feature>
<evidence type="ECO:0000256" key="1">
    <source>
        <dbReference type="SAM" id="SignalP"/>
    </source>
</evidence>
<evidence type="ECO:0000313" key="4">
    <source>
        <dbReference type="Proteomes" id="UP000315440"/>
    </source>
</evidence>
<dbReference type="PROSITE" id="PS50222">
    <property type="entry name" value="EF_HAND_2"/>
    <property type="match status" value="1"/>
</dbReference>
<feature type="domain" description="EF-hand" evidence="2">
    <location>
        <begin position="480"/>
        <end position="504"/>
    </location>
</feature>
<dbReference type="Proteomes" id="UP000315440">
    <property type="component" value="Unassembled WGS sequence"/>
</dbReference>
<evidence type="ECO:0000313" key="3">
    <source>
        <dbReference type="EMBL" id="TWT87433.1"/>
    </source>
</evidence>